<feature type="domain" description="HECT" evidence="10">
    <location>
        <begin position="1984"/>
        <end position="2312"/>
    </location>
</feature>
<feature type="coiled-coil region" evidence="7">
    <location>
        <begin position="508"/>
        <end position="539"/>
    </location>
</feature>
<feature type="region of interest" description="Disordered" evidence="8">
    <location>
        <begin position="882"/>
        <end position="904"/>
    </location>
</feature>
<evidence type="ECO:0000259" key="9">
    <source>
        <dbReference type="PROSITE" id="PS50020"/>
    </source>
</evidence>
<dbReference type="CDD" id="cd00063">
    <property type="entry name" value="FN3"/>
    <property type="match status" value="1"/>
</dbReference>
<reference evidence="11 12" key="1">
    <citation type="submission" date="2017-12" db="EMBL/GenBank/DDBJ databases">
        <title>Sequencing, de novo assembly and annotation of complete genome of a new Thraustochytrid species, strain FCC1311.</title>
        <authorList>
            <person name="Sedici K."/>
            <person name="Godart F."/>
            <person name="Aiese Cigliano R."/>
            <person name="Sanseverino W."/>
            <person name="Barakat M."/>
            <person name="Ortet P."/>
            <person name="Marechal E."/>
            <person name="Cagnac O."/>
            <person name="Amato A."/>
        </authorList>
    </citation>
    <scope>NUCLEOTIDE SEQUENCE [LARGE SCALE GENOMIC DNA]</scope>
</reference>
<feature type="compositionally biased region" description="Polar residues" evidence="8">
    <location>
        <begin position="892"/>
        <end position="904"/>
    </location>
</feature>
<feature type="compositionally biased region" description="Polar residues" evidence="8">
    <location>
        <begin position="1163"/>
        <end position="1172"/>
    </location>
</feature>
<dbReference type="SUPFAM" id="SSF51045">
    <property type="entry name" value="WW domain"/>
    <property type="match status" value="1"/>
</dbReference>
<dbReference type="InterPro" id="IPR035983">
    <property type="entry name" value="Hect_E3_ubiquitin_ligase"/>
</dbReference>
<feature type="coiled-coil region" evidence="7">
    <location>
        <begin position="640"/>
        <end position="718"/>
    </location>
</feature>
<feature type="region of interest" description="Disordered" evidence="8">
    <location>
        <begin position="1386"/>
        <end position="1419"/>
    </location>
</feature>
<dbReference type="Proteomes" id="UP000241890">
    <property type="component" value="Unassembled WGS sequence"/>
</dbReference>
<evidence type="ECO:0000256" key="4">
    <source>
        <dbReference type="ARBA" id="ARBA00022679"/>
    </source>
</evidence>
<feature type="active site" description="Glycyl thioester intermediate" evidence="6">
    <location>
        <position position="2277"/>
    </location>
</feature>
<name>A0A2R5GVN0_9STRA</name>
<comment type="catalytic activity">
    <reaction evidence="1">
        <text>S-ubiquitinyl-[E2 ubiquitin-conjugating enzyme]-L-cysteine + [acceptor protein]-L-lysine = [E2 ubiquitin-conjugating enzyme]-L-cysteine + N(6)-ubiquitinyl-[acceptor protein]-L-lysine.</text>
        <dbReference type="EC" id="2.3.2.26"/>
    </reaction>
</comment>
<evidence type="ECO:0000256" key="6">
    <source>
        <dbReference type="PROSITE-ProRule" id="PRU00104"/>
    </source>
</evidence>
<sequence length="2312" mass="259263">MMTNEEHEDDNSGVPNCELFSPEVPETNESDESNKLKSMLEARKALLEIEKRVANAVGKYENASQEVLLNLIEIDSRRAVPVVYKNNREMMSANKVRIDTFLRKQDDNRKKQEKELQEATRVLNKIQNSLGEDVLGKNDPSKPKKQLVTVRDAMDAEEERLVEEALLHAEHVVHLELGTEQARQEQTRQRLCLTADRMAKHARLLMELKEKMAKRNSNNDEIEDHVHFLEKKSKNQYHEIVRLRKLYAASEVELGLQRKETSALQEKLSAFDNSASESLAKASDVQEQTQTRDDRIAQLEAKLAAQKLIVRSLHKRLAQRQTRTTSGRKDSGPDGASCTHDARASASPGSPCDAEDATSDADEDDEEEEEEEADVSIADNLSVEELRAELLASKQLAASLNAGLMRKHSECDKLKTKVTSLSSEVANLRRVATDRRADQSTECPSSVEALEAVAAAASLRETEDQLAGAQRRVAELSVQLVDTHETIRIMKEKHLEMVTVSTALIESEAKLADEVQTLRQALKRKTEQVKEARQQATKNAVAISHAIHPQKYSSGHAGGQPLGKSSDKEKRNSTVSPARKLLEAKVAMLERELLQVKATQTAEIREALAAQGQEHKLALDRLLRLQESAKHGKSNAALALHEAQRELIVLTDRLAQQQRDHESELDQIKSDCKNALKEVQDDAQEELEHQRVLQQKQVDELEAIIETQNVRKAQAEKLHQELEFPAQCFFSGIVEDGDQQLAPALNLNGESQDFSASSFCKEAFPADGEPLEVRQFAPSSMESSVLRRRQAYAIYCKLLRETRSQRTAFAWFSIAQQLRHRSMLLRLDASERNGPKLAQLWTIWLVRVQRVWQSRREMCLEREDKVDRALYLTMQALQREEASMEAEGGQNGTRNSGQSASSQRIDPQRVMLHELLGPSLSHNILPISNAVLPTRRLQKPVAVHLTPRQLERIRIVEPFIPSKLAAESDSGLRGKLLTEIVQYVIHGQQAKVKAPLSTRLEADCTSAESNKPPAVAHSCESTLRDPATSNAYMSHCSVTRTPTRPNTASYSHRRDHGMSWSRNVKIVRPQSSHPSRQRPASQSSHRPRYQRFGAVATPHHDVRDFPPHGNDDGHTREQDRKAVWCGAVRHGTARRAMGGAVSSAVHSRRRKYELDKALAKAAESSNGQQPAPTLSGEMKPQISENSSERSHRQGVTIQETSREMEKAEEKKNDQGEFAIRRSANVQTSDREQQLSEETSDDLQSLSSLEDEDGPTTEALSAKQSSLDGEDDEMCNGKPIPRFADGSKCHPQRRCHFLEIPFGTSGALKRRVFEVRERIVEPCGLSEQVVTSQPCLRHATTNMVVVRWDVASWPEAKRVTHFEVQWRQVGLGSGEYLEVYALNPEESSTTADGAGGGAGELEPAASRHSTDSSDARSSPHGLAAIAGGARVEVICDGQFSTMPSAAVRQIDLRGEVRIHGLGGACAPLIFRVRTKIGHLGWGQWSPDSEPIQTLPHVCDELTPRLVRASAHSLQVGWSRPYAPSYGKVARYRLYAALAASKHCRGDEGLADYCDETLRALNESDDEDILAETSEEVNWVLVYEGLAETLTIGQLPQLSAAKDIHDEKDVEYVRDPNDSKEAELERAHKVLLPILSSRGSNLLALGIEQGLLPSSWPVFLRLEADTGSWFHGEYYENDVCSPATAARTLDPIPDAPPAPEILPYHGSVQARELSLRLASSSTYGSGHDTLTYALMYPCRDATDWFGVDVRALLASPKEVKRLTSKRKDPYLWKSGLGRLREDAAAETDDLRKAGWVEIDPGHWRSSLSHEERVTRPFSEDLPVSYFSLMGRIISPDIIHPFKEMYRGPQRHVRLKGLEPTTKYEFYVTMTARRTTYGASPPSARTCVSTARAAAERLTLPPGWVELWDPVSEYIYFHETETRAIQWEHPAGADADDPDLRFRKIRFRLLHRLYERLPPAQNVATHKIYLDRKNLVKDSYREVGLLKREQLNARFNVHFDGEDGIDSGGITTEWYQLLTRALFAPSAGLMQCREASKRYALDRVPRGPTENVRWHEDQLFMLGRIMAKAVYDKRVVNAPFCTYIYKHLLGREPDMEDLRQVDPVFHQSLEWMLHHDITDMIFETMSLRDDDGIEHDLIPGGEHVDVTEDNKREYVDRVVAWRLTTSVKAPLDRLCAGFHELLPPAELEDLRVEDLELLVNGSDDIPVADLRAAARYANGYSARSKTVQYFWSFFEKASPSRQAALLAFATGSSKMPLEPLSLQIVKSQEPSEALPTSHTCFQQLVIPDYEGGLAQLEEKFELALEHAAQGGFGLT</sequence>
<feature type="compositionally biased region" description="Acidic residues" evidence="8">
    <location>
        <begin position="353"/>
        <end position="374"/>
    </location>
</feature>
<feature type="coiled-coil region" evidence="7">
    <location>
        <begin position="411"/>
        <end position="479"/>
    </location>
</feature>
<dbReference type="Gene3D" id="3.30.2410.10">
    <property type="entry name" value="Hect, E3 ligase catalytic domain"/>
    <property type="match status" value="1"/>
</dbReference>
<dbReference type="Pfam" id="PF00397">
    <property type="entry name" value="WW"/>
    <property type="match status" value="1"/>
</dbReference>
<dbReference type="PROSITE" id="PS50237">
    <property type="entry name" value="HECT"/>
    <property type="match status" value="1"/>
</dbReference>
<keyword evidence="5 6" id="KW-0833">Ubl conjugation pathway</keyword>
<dbReference type="InterPro" id="IPR050409">
    <property type="entry name" value="E3_ubiq-protein_ligase"/>
</dbReference>
<dbReference type="Pfam" id="PF00632">
    <property type="entry name" value="HECT"/>
    <property type="match status" value="1"/>
</dbReference>
<feature type="compositionally biased region" description="Polar residues" evidence="8">
    <location>
        <begin position="1069"/>
        <end position="1084"/>
    </location>
</feature>
<dbReference type="InterPro" id="IPR003961">
    <property type="entry name" value="FN3_dom"/>
</dbReference>
<dbReference type="GO" id="GO:0061630">
    <property type="term" value="F:ubiquitin protein ligase activity"/>
    <property type="evidence" value="ECO:0007669"/>
    <property type="project" value="UniProtKB-EC"/>
</dbReference>
<dbReference type="InParanoid" id="A0A2R5GVN0"/>
<feature type="region of interest" description="Disordered" evidence="8">
    <location>
        <begin position="1037"/>
        <end position="1119"/>
    </location>
</feature>
<dbReference type="OrthoDB" id="8068875at2759"/>
<dbReference type="FunFam" id="3.30.2160.10:FF:000001">
    <property type="entry name" value="E3 ubiquitin-protein ligase NEDD4-like"/>
    <property type="match status" value="1"/>
</dbReference>
<feature type="compositionally biased region" description="Polar residues" evidence="8">
    <location>
        <begin position="1257"/>
        <end position="1266"/>
    </location>
</feature>
<evidence type="ECO:0000256" key="7">
    <source>
        <dbReference type="SAM" id="Coils"/>
    </source>
</evidence>
<comment type="caution">
    <text evidence="11">The sequence shown here is derived from an EMBL/GenBank/DDBJ whole genome shotgun (WGS) entry which is preliminary data.</text>
</comment>
<evidence type="ECO:0000313" key="11">
    <source>
        <dbReference type="EMBL" id="GBG31974.1"/>
    </source>
</evidence>
<feature type="compositionally biased region" description="Basic and acidic residues" evidence="8">
    <location>
        <begin position="1200"/>
        <end position="1214"/>
    </location>
</feature>
<dbReference type="Gene3D" id="3.90.1750.10">
    <property type="entry name" value="Hect, E3 ligase catalytic domains"/>
    <property type="match status" value="1"/>
</dbReference>
<evidence type="ECO:0000256" key="3">
    <source>
        <dbReference type="ARBA" id="ARBA00012485"/>
    </source>
</evidence>
<dbReference type="EC" id="2.3.2.26" evidence="3"/>
<keyword evidence="4" id="KW-0808">Transferase</keyword>
<evidence type="ECO:0000256" key="2">
    <source>
        <dbReference type="ARBA" id="ARBA00004906"/>
    </source>
</evidence>
<dbReference type="InterPro" id="IPR001202">
    <property type="entry name" value="WW_dom"/>
</dbReference>
<feature type="domain" description="WW" evidence="9">
    <location>
        <begin position="1895"/>
        <end position="1929"/>
    </location>
</feature>
<feature type="coiled-coil region" evidence="7">
    <location>
        <begin position="102"/>
        <end position="129"/>
    </location>
</feature>
<feature type="compositionally biased region" description="Polar residues" evidence="8">
    <location>
        <begin position="1037"/>
        <end position="1050"/>
    </location>
</feature>
<dbReference type="GO" id="GO:0000209">
    <property type="term" value="P:protein polyubiquitination"/>
    <property type="evidence" value="ECO:0007669"/>
    <property type="project" value="TreeGrafter"/>
</dbReference>
<dbReference type="PANTHER" id="PTHR11254:SF67">
    <property type="entry name" value="E3 UBIQUITIN-PROTEIN LIGASE HUWE1"/>
    <property type="match status" value="1"/>
</dbReference>
<dbReference type="EMBL" id="BEYU01000110">
    <property type="protein sequence ID" value="GBG31974.1"/>
    <property type="molecule type" value="Genomic_DNA"/>
</dbReference>
<feature type="region of interest" description="Disordered" evidence="8">
    <location>
        <begin position="1158"/>
        <end position="1271"/>
    </location>
</feature>
<dbReference type="GO" id="GO:0005737">
    <property type="term" value="C:cytoplasm"/>
    <property type="evidence" value="ECO:0007669"/>
    <property type="project" value="TreeGrafter"/>
</dbReference>
<feature type="region of interest" description="Disordered" evidence="8">
    <location>
        <begin position="548"/>
        <end position="578"/>
    </location>
</feature>
<comment type="pathway">
    <text evidence="2">Protein modification; protein ubiquitination.</text>
</comment>
<dbReference type="Gene3D" id="3.30.2160.10">
    <property type="entry name" value="Hect, E3 ligase catalytic domain"/>
    <property type="match status" value="1"/>
</dbReference>
<dbReference type="CDD" id="cd00201">
    <property type="entry name" value="WW"/>
    <property type="match status" value="1"/>
</dbReference>
<evidence type="ECO:0000256" key="8">
    <source>
        <dbReference type="SAM" id="MobiDB-lite"/>
    </source>
</evidence>
<dbReference type="SUPFAM" id="SSF56204">
    <property type="entry name" value="Hect, E3 ligase catalytic domain"/>
    <property type="match status" value="1"/>
</dbReference>
<keyword evidence="7" id="KW-0175">Coiled coil</keyword>
<accession>A0A2R5GVN0</accession>
<dbReference type="GO" id="GO:0006511">
    <property type="term" value="P:ubiquitin-dependent protein catabolic process"/>
    <property type="evidence" value="ECO:0007669"/>
    <property type="project" value="TreeGrafter"/>
</dbReference>
<dbReference type="SMART" id="SM00119">
    <property type="entry name" value="HECTc"/>
    <property type="match status" value="1"/>
</dbReference>
<feature type="compositionally biased region" description="Basic and acidic residues" evidence="8">
    <location>
        <begin position="1098"/>
        <end position="1119"/>
    </location>
</feature>
<protein>
    <recommendedName>
        <fullName evidence="3">HECT-type E3 ubiquitin transferase</fullName>
        <ecNumber evidence="3">2.3.2.26</ecNumber>
    </recommendedName>
</protein>
<dbReference type="SMART" id="SM00456">
    <property type="entry name" value="WW"/>
    <property type="match status" value="1"/>
</dbReference>
<dbReference type="SUPFAM" id="SSF49265">
    <property type="entry name" value="Fibronectin type III"/>
    <property type="match status" value="1"/>
</dbReference>
<proteinExistence type="predicted"/>
<dbReference type="InterPro" id="IPR036116">
    <property type="entry name" value="FN3_sf"/>
</dbReference>
<evidence type="ECO:0000256" key="5">
    <source>
        <dbReference type="ARBA" id="ARBA00022786"/>
    </source>
</evidence>
<dbReference type="PROSITE" id="PS50020">
    <property type="entry name" value="WW_DOMAIN_2"/>
    <property type="match status" value="1"/>
</dbReference>
<dbReference type="InterPro" id="IPR036020">
    <property type="entry name" value="WW_dom_sf"/>
</dbReference>
<dbReference type="UniPathway" id="UPA00143"/>
<dbReference type="Gene3D" id="2.20.70.10">
    <property type="match status" value="1"/>
</dbReference>
<feature type="compositionally biased region" description="Acidic residues" evidence="8">
    <location>
        <begin position="1"/>
        <end position="11"/>
    </location>
</feature>
<feature type="region of interest" description="Disordered" evidence="8">
    <location>
        <begin position="316"/>
        <end position="379"/>
    </location>
</feature>
<dbReference type="PANTHER" id="PTHR11254">
    <property type="entry name" value="HECT DOMAIN UBIQUITIN-PROTEIN LIGASE"/>
    <property type="match status" value="1"/>
</dbReference>
<evidence type="ECO:0000256" key="1">
    <source>
        <dbReference type="ARBA" id="ARBA00000885"/>
    </source>
</evidence>
<feature type="region of interest" description="Disordered" evidence="8">
    <location>
        <begin position="1"/>
        <end position="34"/>
    </location>
</feature>
<gene>
    <name evidence="11" type="ORF">FCC1311_081992</name>
</gene>
<dbReference type="InterPro" id="IPR000569">
    <property type="entry name" value="HECT_dom"/>
</dbReference>
<evidence type="ECO:0000259" key="10">
    <source>
        <dbReference type="PROSITE" id="PS50237"/>
    </source>
</evidence>
<keyword evidence="12" id="KW-1185">Reference proteome</keyword>
<organism evidence="11 12">
    <name type="scientific">Hondaea fermentalgiana</name>
    <dbReference type="NCBI Taxonomy" id="2315210"/>
    <lineage>
        <taxon>Eukaryota</taxon>
        <taxon>Sar</taxon>
        <taxon>Stramenopiles</taxon>
        <taxon>Bigyra</taxon>
        <taxon>Labyrinthulomycetes</taxon>
        <taxon>Thraustochytrida</taxon>
        <taxon>Thraustochytriidae</taxon>
        <taxon>Hondaea</taxon>
    </lineage>
</organism>
<evidence type="ECO:0000313" key="12">
    <source>
        <dbReference type="Proteomes" id="UP000241890"/>
    </source>
</evidence>